<proteinExistence type="predicted"/>
<accession>A0A4Y1QP76</accession>
<evidence type="ECO:0000313" key="1">
    <source>
        <dbReference type="EMBL" id="BBG93621.1"/>
    </source>
</evidence>
<gene>
    <name evidence="1" type="ORF">Prudu_001692</name>
</gene>
<name>A0A4Y1QP76_PRUDU</name>
<reference evidence="1" key="1">
    <citation type="journal article" date="2019" name="Science">
        <title>Mutation of a bHLH transcription factor allowed almond domestication.</title>
        <authorList>
            <person name="Sanchez-Perez R."/>
            <person name="Pavan S."/>
            <person name="Mazzeo R."/>
            <person name="Moldovan C."/>
            <person name="Aiese Cigliano R."/>
            <person name="Del Cueto J."/>
            <person name="Ricciardi F."/>
            <person name="Lotti C."/>
            <person name="Ricciardi L."/>
            <person name="Dicenta F."/>
            <person name="Lopez-Marques R.L."/>
            <person name="Lindberg Moller B."/>
        </authorList>
    </citation>
    <scope>NUCLEOTIDE SEQUENCE</scope>
</reference>
<organism evidence="1">
    <name type="scientific">Prunus dulcis</name>
    <name type="common">Almond</name>
    <name type="synonym">Amygdalus dulcis</name>
    <dbReference type="NCBI Taxonomy" id="3755"/>
    <lineage>
        <taxon>Eukaryota</taxon>
        <taxon>Viridiplantae</taxon>
        <taxon>Streptophyta</taxon>
        <taxon>Embryophyta</taxon>
        <taxon>Tracheophyta</taxon>
        <taxon>Spermatophyta</taxon>
        <taxon>Magnoliopsida</taxon>
        <taxon>eudicotyledons</taxon>
        <taxon>Gunneridae</taxon>
        <taxon>Pentapetalae</taxon>
        <taxon>rosids</taxon>
        <taxon>fabids</taxon>
        <taxon>Rosales</taxon>
        <taxon>Rosaceae</taxon>
        <taxon>Amygdaloideae</taxon>
        <taxon>Amygdaleae</taxon>
        <taxon>Prunus</taxon>
    </lineage>
</organism>
<dbReference type="EMBL" id="AP019297">
    <property type="protein sequence ID" value="BBG93621.1"/>
    <property type="molecule type" value="Genomic_DNA"/>
</dbReference>
<sequence length="136" mass="14833">MNLVSETCQDCGSADSVSRDLPGLRIRLTAVPCILPERLESTWCHRDLPADQADHSPLISLVCSSGSLRDARDLPGELTEFQGRRKYAGSTTGPFIASAPPSKVEKFGFGPNTGETLPNFRQKSKGNFKKLLKREG</sequence>
<protein>
    <submittedName>
        <fullName evidence="1">Uncharacterized protein</fullName>
    </submittedName>
</protein>
<dbReference type="AlphaFoldDB" id="A0A4Y1QP76"/>